<gene>
    <name evidence="2" type="ORF">I5E68_09830</name>
</gene>
<evidence type="ECO:0000256" key="1">
    <source>
        <dbReference type="SAM" id="MobiDB-lite"/>
    </source>
</evidence>
<accession>A0A931ML91</accession>
<protein>
    <submittedName>
        <fullName evidence="2">Uncharacterized protein</fullName>
    </submittedName>
</protein>
<organism evidence="2 3">
    <name type="scientific">Novosphingobium aureum</name>
    <dbReference type="NCBI Taxonomy" id="2792964"/>
    <lineage>
        <taxon>Bacteria</taxon>
        <taxon>Pseudomonadati</taxon>
        <taxon>Pseudomonadota</taxon>
        <taxon>Alphaproteobacteria</taxon>
        <taxon>Sphingomonadales</taxon>
        <taxon>Sphingomonadaceae</taxon>
        <taxon>Novosphingobium</taxon>
    </lineage>
</organism>
<dbReference type="RefSeq" id="WP_197163323.1">
    <property type="nucleotide sequence ID" value="NZ_JADZGI010000001.1"/>
</dbReference>
<reference evidence="2" key="1">
    <citation type="submission" date="2020-11" db="EMBL/GenBank/DDBJ databases">
        <title>Novosphingobium aureum sp. nov., a marine bacterium isolated from sediment of a salt flat.</title>
        <authorList>
            <person name="Yoo Y."/>
            <person name="Kim J.-J."/>
        </authorList>
    </citation>
    <scope>NUCLEOTIDE SEQUENCE</scope>
    <source>
        <strain evidence="2">YJ-S2-02</strain>
    </source>
</reference>
<name>A0A931ML91_9SPHN</name>
<feature type="compositionally biased region" description="Acidic residues" evidence="1">
    <location>
        <begin position="112"/>
        <end position="122"/>
    </location>
</feature>
<proteinExistence type="predicted"/>
<feature type="region of interest" description="Disordered" evidence="1">
    <location>
        <begin position="78"/>
        <end position="122"/>
    </location>
</feature>
<comment type="caution">
    <text evidence="2">The sequence shown here is derived from an EMBL/GenBank/DDBJ whole genome shotgun (WGS) entry which is preliminary data.</text>
</comment>
<dbReference type="EMBL" id="JADZGI010000001">
    <property type="protein sequence ID" value="MBH0113244.1"/>
    <property type="molecule type" value="Genomic_DNA"/>
</dbReference>
<dbReference type="AlphaFoldDB" id="A0A931ML91"/>
<sequence length="122" mass="13530">MAGSPLEDLLRSCQMERGQIVLTCLEGEWGATIAHQYGPMVHPMMRWRDDPVDALRSALVEDSRIEKDASRRYAIAPRFGTSAGIPPDEKKKFPTGPESVISGTQQEQLALLDDDDDFGDLL</sequence>
<keyword evidence="3" id="KW-1185">Reference proteome</keyword>
<evidence type="ECO:0000313" key="3">
    <source>
        <dbReference type="Proteomes" id="UP000617634"/>
    </source>
</evidence>
<dbReference type="Proteomes" id="UP000617634">
    <property type="component" value="Unassembled WGS sequence"/>
</dbReference>
<evidence type="ECO:0000313" key="2">
    <source>
        <dbReference type="EMBL" id="MBH0113244.1"/>
    </source>
</evidence>